<evidence type="ECO:0000256" key="7">
    <source>
        <dbReference type="ARBA" id="ARBA00023002"/>
    </source>
</evidence>
<accession>A0A1P8K359</accession>
<keyword evidence="7" id="KW-0560">Oxidoreductase</keyword>
<comment type="pathway">
    <text evidence="2">Siderophore biosynthesis.</text>
</comment>
<dbReference type="AlphaFoldDB" id="A0A1P8K359"/>
<evidence type="ECO:0000256" key="3">
    <source>
        <dbReference type="ARBA" id="ARBA00007588"/>
    </source>
</evidence>
<evidence type="ECO:0000256" key="1">
    <source>
        <dbReference type="ARBA" id="ARBA00001974"/>
    </source>
</evidence>
<evidence type="ECO:0008006" key="10">
    <source>
        <dbReference type="Google" id="ProtNLM"/>
    </source>
</evidence>
<organism evidence="8 9">
    <name type="scientific">Rhodoferax koreensis</name>
    <dbReference type="NCBI Taxonomy" id="1842727"/>
    <lineage>
        <taxon>Bacteria</taxon>
        <taxon>Pseudomonadati</taxon>
        <taxon>Pseudomonadota</taxon>
        <taxon>Betaproteobacteria</taxon>
        <taxon>Burkholderiales</taxon>
        <taxon>Comamonadaceae</taxon>
        <taxon>Rhodoferax</taxon>
    </lineage>
</organism>
<dbReference type="RefSeq" id="WP_076204315.1">
    <property type="nucleotide sequence ID" value="NZ_CP019236.1"/>
</dbReference>
<comment type="similarity">
    <text evidence="3">Belongs to the lysine N(6)-hydroxylase/L-ornithine N(5)-oxygenase family.</text>
</comment>
<comment type="cofactor">
    <cofactor evidence="1">
        <name>FAD</name>
        <dbReference type="ChEBI" id="CHEBI:57692"/>
    </cofactor>
</comment>
<proteinExistence type="inferred from homology"/>
<dbReference type="InterPro" id="IPR025700">
    <property type="entry name" value="Lys/Orn_oxygenase"/>
</dbReference>
<keyword evidence="9" id="KW-1185">Reference proteome</keyword>
<keyword evidence="5" id="KW-0274">FAD</keyword>
<dbReference type="STRING" id="1842727.RD110_03125"/>
<dbReference type="KEGG" id="rhy:RD110_03125"/>
<reference evidence="8 9" key="1">
    <citation type="submission" date="2017-01" db="EMBL/GenBank/DDBJ databases">
        <authorList>
            <person name="Mah S.A."/>
            <person name="Swanson W.J."/>
            <person name="Moy G.W."/>
            <person name="Vacquier V.D."/>
        </authorList>
    </citation>
    <scope>NUCLEOTIDE SEQUENCE [LARGE SCALE GENOMIC DNA]</scope>
    <source>
        <strain evidence="8 9">DCY110</strain>
    </source>
</reference>
<dbReference type="Gene3D" id="3.50.50.60">
    <property type="entry name" value="FAD/NAD(P)-binding domain"/>
    <property type="match status" value="1"/>
</dbReference>
<keyword evidence="4" id="KW-0285">Flavoprotein</keyword>
<dbReference type="InterPro" id="IPR036188">
    <property type="entry name" value="FAD/NAD-bd_sf"/>
</dbReference>
<keyword evidence="6" id="KW-0521">NADP</keyword>
<evidence type="ECO:0000256" key="5">
    <source>
        <dbReference type="ARBA" id="ARBA00022827"/>
    </source>
</evidence>
<dbReference type="OrthoDB" id="9149460at2"/>
<dbReference type="EMBL" id="CP019236">
    <property type="protein sequence ID" value="APW40442.1"/>
    <property type="molecule type" value="Genomic_DNA"/>
</dbReference>
<sequence length="422" mass="45921">MTKKNVAVIGGGAKAAALAAKAYALRKQGVADIGVTIFEQDVIGANWNGRAGYTDGAQRLCTPAERDLGFPYTTILGEPVASFTLKEFSWATFLGSKRPSYRDWVDGGRRPPTHEDFAAYLDWSVKKSDASVVKASVGRLSEKGEQWRILSKTPGGGWSAASDTLFDGVVVTGPGPARGISKSGSSGRIFNGIDFWQRTGEIRKLLPASRKDGQIAIIGAGGTAAAVLAWLCKNGHRDREIFIIADQGALYTRGDSVFENRLFSDDEAWNSLSPSSKREFFDRLNRGVVWGTVMNEVATASRVRFQNGRATRVTPQSTHVEVAVRRGDTIPVLLRPELLIDAAGFDSWWFLNLLTGVPPAMKRSDVYRDALRDGLNESLEFQGAPWTFPRLHAPMLSSTQGPGYGNLMALGAMSDLILRSYL</sequence>
<protein>
    <recommendedName>
        <fullName evidence="10">Hydroxylase</fullName>
    </recommendedName>
</protein>
<evidence type="ECO:0000256" key="6">
    <source>
        <dbReference type="ARBA" id="ARBA00022857"/>
    </source>
</evidence>
<evidence type="ECO:0000256" key="2">
    <source>
        <dbReference type="ARBA" id="ARBA00004924"/>
    </source>
</evidence>
<evidence type="ECO:0000313" key="9">
    <source>
        <dbReference type="Proteomes" id="UP000186609"/>
    </source>
</evidence>
<name>A0A1P8K359_9BURK</name>
<dbReference type="SUPFAM" id="SSF51905">
    <property type="entry name" value="FAD/NAD(P)-binding domain"/>
    <property type="match status" value="1"/>
</dbReference>
<dbReference type="Pfam" id="PF13434">
    <property type="entry name" value="Lys_Orn_oxgnase"/>
    <property type="match status" value="1"/>
</dbReference>
<dbReference type="GO" id="GO:0016491">
    <property type="term" value="F:oxidoreductase activity"/>
    <property type="evidence" value="ECO:0007669"/>
    <property type="project" value="UniProtKB-KW"/>
</dbReference>
<evidence type="ECO:0000313" key="8">
    <source>
        <dbReference type="EMBL" id="APW40442.1"/>
    </source>
</evidence>
<gene>
    <name evidence="8" type="ORF">RD110_03125</name>
</gene>
<dbReference type="Proteomes" id="UP000186609">
    <property type="component" value="Chromosome"/>
</dbReference>
<evidence type="ECO:0000256" key="4">
    <source>
        <dbReference type="ARBA" id="ARBA00022630"/>
    </source>
</evidence>